<proteinExistence type="predicted"/>
<protein>
    <recommendedName>
        <fullName evidence="3">Multidrug transporter</fullName>
    </recommendedName>
</protein>
<dbReference type="Proteomes" id="UP000018851">
    <property type="component" value="Chromosome"/>
</dbReference>
<sequence>MLTKHPETGGFYVAALLGLKPDEPALITRDELAGTFRPLDVERRGFYLADDGIAIDPRDPRFGDQSGEPLFAADGRPGVALQRMTAIVRKLRDGLQHTDDFIAAMMTLKLVEPIDIELGFDDGDKLTLAGLYTISLDALADLADDQIVALFRAGHLQLAYAMTGSIRQFSRLAQRRNAGLSAPVR</sequence>
<evidence type="ECO:0000313" key="1">
    <source>
        <dbReference type="EMBL" id="AHE53241.1"/>
    </source>
</evidence>
<dbReference type="InterPro" id="IPR010836">
    <property type="entry name" value="SapC"/>
</dbReference>
<name>W0A809_9SPHN</name>
<organism evidence="1 2">
    <name type="scientific">Sphingomonas sanxanigenens DSM 19645 = NX02</name>
    <dbReference type="NCBI Taxonomy" id="1123269"/>
    <lineage>
        <taxon>Bacteria</taxon>
        <taxon>Pseudomonadati</taxon>
        <taxon>Pseudomonadota</taxon>
        <taxon>Alphaproteobacteria</taxon>
        <taxon>Sphingomonadales</taxon>
        <taxon>Sphingomonadaceae</taxon>
        <taxon>Sphingomonas</taxon>
    </lineage>
</organism>
<reference evidence="1 2" key="1">
    <citation type="submission" date="2013-07" db="EMBL/GenBank/DDBJ databases">
        <title>Completed genome of Sphingomonas sanxanigenens NX02.</title>
        <authorList>
            <person name="Ma T."/>
            <person name="Huang H."/>
            <person name="Wu M."/>
            <person name="Li X."/>
            <person name="Li G."/>
        </authorList>
    </citation>
    <scope>NUCLEOTIDE SEQUENCE [LARGE SCALE GENOMIC DNA]</scope>
    <source>
        <strain evidence="1 2">NX02</strain>
    </source>
</reference>
<evidence type="ECO:0008006" key="3">
    <source>
        <dbReference type="Google" id="ProtNLM"/>
    </source>
</evidence>
<dbReference type="AlphaFoldDB" id="W0A809"/>
<accession>W0A809</accession>
<dbReference type="eggNOG" id="ENOG502ZB6Q">
    <property type="taxonomic scope" value="Bacteria"/>
</dbReference>
<dbReference type="Pfam" id="PF07277">
    <property type="entry name" value="SapC"/>
    <property type="match status" value="1"/>
</dbReference>
<gene>
    <name evidence="1" type="ORF">NX02_07580</name>
</gene>
<dbReference type="KEGG" id="ssan:NX02_07580"/>
<dbReference type="PATRIC" id="fig|1123269.5.peg.1475"/>
<dbReference type="STRING" id="1123269.NX02_07580"/>
<dbReference type="HOGENOM" id="CLU_074824_0_0_5"/>
<evidence type="ECO:0000313" key="2">
    <source>
        <dbReference type="Proteomes" id="UP000018851"/>
    </source>
</evidence>
<keyword evidence="2" id="KW-1185">Reference proteome</keyword>
<dbReference type="EMBL" id="CP006644">
    <property type="protein sequence ID" value="AHE53241.1"/>
    <property type="molecule type" value="Genomic_DNA"/>
</dbReference>